<proteinExistence type="inferred from homology"/>
<dbReference type="PROSITE" id="PS50262">
    <property type="entry name" value="G_PROTEIN_RECEP_F1_2"/>
    <property type="match status" value="1"/>
</dbReference>
<evidence type="ECO:0000256" key="10">
    <source>
        <dbReference type="ARBA" id="ARBA00023224"/>
    </source>
</evidence>
<evidence type="ECO:0000256" key="8">
    <source>
        <dbReference type="ARBA" id="ARBA00023170"/>
    </source>
</evidence>
<dbReference type="RefSeq" id="XP_008586281.1">
    <property type="nucleotide sequence ID" value="XM_008588059.1"/>
</dbReference>
<evidence type="ECO:0000256" key="3">
    <source>
        <dbReference type="ARBA" id="ARBA00022692"/>
    </source>
</evidence>
<dbReference type="PRINTS" id="PR01855">
    <property type="entry name" value="NRPEPTIDEWR"/>
</dbReference>
<feature type="transmembrane region" description="Helical" evidence="13">
    <location>
        <begin position="50"/>
        <end position="71"/>
    </location>
</feature>
<comment type="subcellular location">
    <subcellularLocation>
        <location evidence="1">Cell membrane</location>
        <topology evidence="1">Multi-pass membrane protein</topology>
    </subcellularLocation>
</comment>
<evidence type="ECO:0000256" key="7">
    <source>
        <dbReference type="ARBA" id="ARBA00023157"/>
    </source>
</evidence>
<dbReference type="CDD" id="cd15087">
    <property type="entry name" value="7tmA_NPBWR"/>
    <property type="match status" value="1"/>
</dbReference>
<keyword evidence="4 13" id="KW-1133">Transmembrane helix</keyword>
<dbReference type="SMART" id="SM01381">
    <property type="entry name" value="7TM_GPCR_Srsx"/>
    <property type="match status" value="1"/>
</dbReference>
<keyword evidence="16" id="KW-0527">Neuropeptide</keyword>
<feature type="transmembrane region" description="Helical" evidence="13">
    <location>
        <begin position="83"/>
        <end position="102"/>
    </location>
</feature>
<keyword evidence="9" id="KW-0325">Glycoprotein</keyword>
<accession>A0ABM0S090</accession>
<keyword evidence="7" id="KW-1015">Disulfide bond</keyword>
<feature type="compositionally biased region" description="Basic and acidic residues" evidence="12">
    <location>
        <begin position="1"/>
        <end position="11"/>
    </location>
</feature>
<feature type="region of interest" description="Disordered" evidence="12">
    <location>
        <begin position="1"/>
        <end position="34"/>
    </location>
</feature>
<dbReference type="GeneID" id="103603520"/>
<feature type="transmembrane region" description="Helical" evidence="13">
    <location>
        <begin position="297"/>
        <end position="319"/>
    </location>
</feature>
<keyword evidence="5 11" id="KW-0297">G-protein coupled receptor</keyword>
<dbReference type="InterPro" id="IPR017452">
    <property type="entry name" value="GPCR_Rhodpsn_7TM"/>
</dbReference>
<feature type="compositionally biased region" description="Polar residues" evidence="12">
    <location>
        <begin position="15"/>
        <end position="34"/>
    </location>
</feature>
<evidence type="ECO:0000256" key="4">
    <source>
        <dbReference type="ARBA" id="ARBA00022989"/>
    </source>
</evidence>
<dbReference type="PANTHER" id="PTHR24229:SF18">
    <property type="entry name" value="NEUROPEPTIDES B_W RECEPTOR TYPE 2"/>
    <property type="match status" value="1"/>
</dbReference>
<evidence type="ECO:0000256" key="9">
    <source>
        <dbReference type="ARBA" id="ARBA00023180"/>
    </source>
</evidence>
<dbReference type="InterPro" id="IPR009150">
    <property type="entry name" value="Neuropept_B/W_rcpt"/>
</dbReference>
<dbReference type="Proteomes" id="UP000694923">
    <property type="component" value="Unplaced"/>
</dbReference>
<gene>
    <name evidence="16" type="primary">NPBWR2</name>
</gene>
<evidence type="ECO:0000256" key="13">
    <source>
        <dbReference type="SAM" id="Phobius"/>
    </source>
</evidence>
<feature type="domain" description="G-protein coupled receptors family 1 profile" evidence="14">
    <location>
        <begin position="62"/>
        <end position="316"/>
    </location>
</feature>
<dbReference type="PROSITE" id="PS00237">
    <property type="entry name" value="G_PROTEIN_RECEP_F1_1"/>
    <property type="match status" value="1"/>
</dbReference>
<evidence type="ECO:0000256" key="6">
    <source>
        <dbReference type="ARBA" id="ARBA00023136"/>
    </source>
</evidence>
<dbReference type="Pfam" id="PF00001">
    <property type="entry name" value="7tm_1"/>
    <property type="match status" value="1"/>
</dbReference>
<evidence type="ECO:0000313" key="15">
    <source>
        <dbReference type="Proteomes" id="UP000694923"/>
    </source>
</evidence>
<evidence type="ECO:0000256" key="1">
    <source>
        <dbReference type="ARBA" id="ARBA00004651"/>
    </source>
</evidence>
<dbReference type="Gene3D" id="1.20.1070.10">
    <property type="entry name" value="Rhodopsin 7-helix transmembrane proteins"/>
    <property type="match status" value="1"/>
</dbReference>
<feature type="transmembrane region" description="Helical" evidence="13">
    <location>
        <begin position="258"/>
        <end position="285"/>
    </location>
</feature>
<keyword evidence="6 13" id="KW-0472">Membrane</keyword>
<dbReference type="SUPFAM" id="SSF81321">
    <property type="entry name" value="Family A G protein-coupled receptor-like"/>
    <property type="match status" value="1"/>
</dbReference>
<keyword evidence="15" id="KW-1185">Reference proteome</keyword>
<evidence type="ECO:0000256" key="12">
    <source>
        <dbReference type="SAM" id="MobiDB-lite"/>
    </source>
</evidence>
<organism evidence="15 16">
    <name type="scientific">Galeopterus variegatus</name>
    <name type="common">Malayan flying lemur</name>
    <name type="synonym">Cynocephalus variegatus</name>
    <dbReference type="NCBI Taxonomy" id="482537"/>
    <lineage>
        <taxon>Eukaryota</taxon>
        <taxon>Metazoa</taxon>
        <taxon>Chordata</taxon>
        <taxon>Craniata</taxon>
        <taxon>Vertebrata</taxon>
        <taxon>Euteleostomi</taxon>
        <taxon>Mammalia</taxon>
        <taxon>Eutheria</taxon>
        <taxon>Euarchontoglires</taxon>
        <taxon>Dermoptera</taxon>
        <taxon>Cynocephalidae</taxon>
        <taxon>Galeopterus</taxon>
    </lineage>
</organism>
<evidence type="ECO:0000256" key="5">
    <source>
        <dbReference type="ARBA" id="ARBA00023040"/>
    </source>
</evidence>
<sequence>MQATRHLEPPDCRGSSLTTTTEANLSQDNGTRPNATFPQPLPTLYVLLPAVYSAICVVGLAGNTAVIYVILRAPQMKTVTNVFILNLAVADGLFTLVLPVNIAEHLLQRWPFGELLCKLVLALDHYNIFSSVYFLAMMSVDRYLVVLATVRSRHVPWRTHRGAKVASLCVWLGVTVLVLPFFSFASVYSNELQVPSCGLSFPRPERTWFKASRIYTLVLGFVVPVCTICVLYLDLLRRLRAVQLRSSAKALGKAKRKVTVLVLAVLAVCLLCWTPFHLASVVALITDLPQTSLVISMSYVVTSLSYANSCINPFLYAFLDDSFRKNFRTMLRFLMTQSSEQSTQLACRPSATPQASSCTPRAEQGTVLGMAVHCTSGGNRLAAKLLGQGPHTGLLKGSGSWAQSRAAVRDEQCSGVGKSMSTACTV</sequence>
<keyword evidence="3 11" id="KW-0812">Transmembrane</keyword>
<evidence type="ECO:0000256" key="2">
    <source>
        <dbReference type="ARBA" id="ARBA00022475"/>
    </source>
</evidence>
<protein>
    <submittedName>
        <fullName evidence="16">Neuropeptides B/W receptor type 2</fullName>
    </submittedName>
</protein>
<evidence type="ECO:0000313" key="16">
    <source>
        <dbReference type="RefSeq" id="XP_008586281.1"/>
    </source>
</evidence>
<evidence type="ECO:0000259" key="14">
    <source>
        <dbReference type="PROSITE" id="PS50262"/>
    </source>
</evidence>
<keyword evidence="10 11" id="KW-0807">Transducer</keyword>
<feature type="transmembrane region" description="Helical" evidence="13">
    <location>
        <begin position="214"/>
        <end position="237"/>
    </location>
</feature>
<keyword evidence="2" id="KW-1003">Cell membrane</keyword>
<comment type="similarity">
    <text evidence="11">Belongs to the G-protein coupled receptor 1 family.</text>
</comment>
<dbReference type="GO" id="GO:0007218">
    <property type="term" value="P:neuropeptide signaling pathway"/>
    <property type="evidence" value="ECO:0007669"/>
    <property type="project" value="UniProtKB-KW"/>
</dbReference>
<dbReference type="PRINTS" id="PR00237">
    <property type="entry name" value="GPCRRHODOPSN"/>
</dbReference>
<name>A0ABM0S090_GALVR</name>
<feature type="transmembrane region" description="Helical" evidence="13">
    <location>
        <begin position="162"/>
        <end position="182"/>
    </location>
</feature>
<dbReference type="PANTHER" id="PTHR24229">
    <property type="entry name" value="NEUROPEPTIDES RECEPTOR"/>
    <property type="match status" value="1"/>
</dbReference>
<feature type="transmembrane region" description="Helical" evidence="13">
    <location>
        <begin position="128"/>
        <end position="150"/>
    </location>
</feature>
<keyword evidence="8 11" id="KW-0675">Receptor</keyword>
<reference evidence="16" key="1">
    <citation type="submission" date="2025-08" db="UniProtKB">
        <authorList>
            <consortium name="RefSeq"/>
        </authorList>
    </citation>
    <scope>IDENTIFICATION</scope>
</reference>
<evidence type="ECO:0000256" key="11">
    <source>
        <dbReference type="RuleBase" id="RU000688"/>
    </source>
</evidence>
<dbReference type="InterPro" id="IPR000276">
    <property type="entry name" value="GPCR_Rhodpsn"/>
</dbReference>